<dbReference type="Proteomes" id="UP000014983">
    <property type="component" value="Chromosome"/>
</dbReference>
<sequence>MDFKNTTLKEIHNKLVNKEITPLELVKQTLEVSKKELNSNFLITLCENEALKSAQELEDKVDINNILSAIPFIHKDNISTKGILTTAGSKILSNYIPSFDATIATKFKDAKSILIGKAALDELSMGGTGLFSFNGEVRNPYDNERIVGGSSSGSAYAVAKGIVPFATGGDTGDSIRKPASFNGIVGFKPTYGSISRYGAIPYAPSLDHLGFFTNNVEDLAYLCEATYEKDIKDFTSIENNHEFIKNINSVDKKIKFGYIKQVDDIIEGQLAKEYKKMYGILKNEGHEVVELDFNEDLLKAIPATYMMISFAEGVSSNYNLDGIKYGIRANGKDYKEIIKNSRTQAFGETVKRRFIIGSYQLKSENQELLLAKSKKVRRLIVEEIERLYQKVDILILPPTIKPAPTVKEVYGVDIEQQKNENNSFIDDLLILANFNGMPSITIPFVKEDNMPIGINLNAKPKEDLKVLQAAKYLEQIINDNFRQVGDFNE</sequence>
<evidence type="ECO:0000313" key="3">
    <source>
        <dbReference type="Proteomes" id="UP000014983"/>
    </source>
</evidence>
<dbReference type="InterPro" id="IPR036928">
    <property type="entry name" value="AS_sf"/>
</dbReference>
<organism evidence="2 3">
    <name type="scientific">Spiroplasma diminutum CUAS-1</name>
    <dbReference type="NCBI Taxonomy" id="1276221"/>
    <lineage>
        <taxon>Bacteria</taxon>
        <taxon>Bacillati</taxon>
        <taxon>Mycoplasmatota</taxon>
        <taxon>Mollicutes</taxon>
        <taxon>Entomoplasmatales</taxon>
        <taxon>Spiroplasmataceae</taxon>
        <taxon>Spiroplasma</taxon>
    </lineage>
</organism>
<dbReference type="RefSeq" id="WP_020836055.1">
    <property type="nucleotide sequence ID" value="NC_021833.1"/>
</dbReference>
<evidence type="ECO:0000259" key="1">
    <source>
        <dbReference type="Pfam" id="PF01425"/>
    </source>
</evidence>
<dbReference type="AlphaFoldDB" id="S5M1A5"/>
<dbReference type="InterPro" id="IPR020556">
    <property type="entry name" value="Amidase_CS"/>
</dbReference>
<protein>
    <submittedName>
        <fullName evidence="2">Aspartyl/glutamyl-tRNA amidotransferase subunit A</fullName>
    </submittedName>
</protein>
<dbReference type="eggNOG" id="COG0154">
    <property type="taxonomic scope" value="Bacteria"/>
</dbReference>
<dbReference type="PANTHER" id="PTHR11895">
    <property type="entry name" value="TRANSAMIDASE"/>
    <property type="match status" value="1"/>
</dbReference>
<dbReference type="PATRIC" id="fig|1276221.3.peg.118"/>
<proteinExistence type="predicted"/>
<gene>
    <name evidence="2" type="primary">gatA</name>
    <name evidence="2" type="ORF">SDIMI_v3c01180</name>
</gene>
<dbReference type="InParanoid" id="S5M1A5"/>
<dbReference type="STRING" id="1276221.SDIMI_v3c01180"/>
<dbReference type="SUPFAM" id="SSF75304">
    <property type="entry name" value="Amidase signature (AS) enzymes"/>
    <property type="match status" value="1"/>
</dbReference>
<dbReference type="KEGG" id="sdi:SDIMI_v3c01180"/>
<dbReference type="PANTHER" id="PTHR11895:SF151">
    <property type="entry name" value="GLUTAMYL-TRNA(GLN) AMIDOTRANSFERASE SUBUNIT A"/>
    <property type="match status" value="1"/>
</dbReference>
<dbReference type="InterPro" id="IPR000120">
    <property type="entry name" value="Amidase"/>
</dbReference>
<name>S5M1A5_9MOLU</name>
<evidence type="ECO:0000313" key="2">
    <source>
        <dbReference type="EMBL" id="AGR41822.1"/>
    </source>
</evidence>
<dbReference type="Gene3D" id="3.90.1300.10">
    <property type="entry name" value="Amidase signature (AS) domain"/>
    <property type="match status" value="1"/>
</dbReference>
<keyword evidence="2" id="KW-0808">Transferase</keyword>
<dbReference type="OrthoDB" id="9811471at2"/>
<dbReference type="Pfam" id="PF01425">
    <property type="entry name" value="Amidase"/>
    <property type="match status" value="1"/>
</dbReference>
<dbReference type="HOGENOM" id="CLU_009600_7_6_14"/>
<accession>S5M1A5</accession>
<dbReference type="PROSITE" id="PS00571">
    <property type="entry name" value="AMIDASES"/>
    <property type="match status" value="1"/>
</dbReference>
<reference evidence="2 3" key="1">
    <citation type="journal article" date="2013" name="Genome Biol. Evol.">
        <title>Comparison of metabolic capacities and inference of gene content evolution in mosquito-associated Spiroplasma diminutum and S. taiwanense.</title>
        <authorList>
            <person name="Lo W.S."/>
            <person name="Ku C."/>
            <person name="Chen L.L."/>
            <person name="Chang T.H."/>
            <person name="Kuo C.H."/>
        </authorList>
    </citation>
    <scope>NUCLEOTIDE SEQUENCE [LARGE SCALE GENOMIC DNA]</scope>
    <source>
        <strain evidence="2">CUAS-1</strain>
    </source>
</reference>
<dbReference type="FunCoup" id="S5M1A5">
    <property type="interactions" value="246"/>
</dbReference>
<dbReference type="EMBL" id="CP005076">
    <property type="protein sequence ID" value="AGR41822.1"/>
    <property type="molecule type" value="Genomic_DNA"/>
</dbReference>
<feature type="domain" description="Amidase" evidence="1">
    <location>
        <begin position="38"/>
        <end position="467"/>
    </location>
</feature>
<keyword evidence="3" id="KW-1185">Reference proteome</keyword>
<dbReference type="InterPro" id="IPR023631">
    <property type="entry name" value="Amidase_dom"/>
</dbReference>
<dbReference type="GO" id="GO:0016740">
    <property type="term" value="F:transferase activity"/>
    <property type="evidence" value="ECO:0007669"/>
    <property type="project" value="UniProtKB-KW"/>
</dbReference>